<dbReference type="RefSeq" id="WP_129079936.1">
    <property type="nucleotide sequence ID" value="NZ_QOUX01000046.1"/>
</dbReference>
<evidence type="ECO:0000313" key="2">
    <source>
        <dbReference type="EMBL" id="RXI98582.1"/>
    </source>
</evidence>
<reference evidence="2 3" key="1">
    <citation type="journal article" date="2019" name="Int. J. Syst. Evol. Microbiol.">
        <title>Anaerobacillus alkaliphilus sp. nov., a novel alkaliphilic and moderately halophilic bacterium.</title>
        <authorList>
            <person name="Borsodi A.K."/>
            <person name="Aszalos J.M."/>
            <person name="Bihari P."/>
            <person name="Nagy I."/>
            <person name="Schumann P."/>
            <person name="Sproer C."/>
            <person name="Kovacs A.L."/>
            <person name="Boka K."/>
            <person name="Dobosy P."/>
            <person name="Ovari M."/>
            <person name="Szili-Kovacs T."/>
            <person name="Toth E."/>
        </authorList>
    </citation>
    <scope>NUCLEOTIDE SEQUENCE [LARGE SCALE GENOMIC DNA]</scope>
    <source>
        <strain evidence="2 3">B16-10</strain>
    </source>
</reference>
<comment type="caution">
    <text evidence="2">The sequence shown here is derived from an EMBL/GenBank/DDBJ whole genome shotgun (WGS) entry which is preliminary data.</text>
</comment>
<dbReference type="EMBL" id="QOUX01000046">
    <property type="protein sequence ID" value="RXI98582.1"/>
    <property type="molecule type" value="Genomic_DNA"/>
</dbReference>
<evidence type="ECO:0000313" key="3">
    <source>
        <dbReference type="Proteomes" id="UP000290649"/>
    </source>
</evidence>
<organism evidence="2 3">
    <name type="scientific">Anaerobacillus alkaliphilus</name>
    <dbReference type="NCBI Taxonomy" id="1548597"/>
    <lineage>
        <taxon>Bacteria</taxon>
        <taxon>Bacillati</taxon>
        <taxon>Bacillota</taxon>
        <taxon>Bacilli</taxon>
        <taxon>Bacillales</taxon>
        <taxon>Bacillaceae</taxon>
        <taxon>Anaerobacillus</taxon>
    </lineage>
</organism>
<accession>A0A4Q0VQ13</accession>
<keyword evidence="1" id="KW-0472">Membrane</keyword>
<evidence type="ECO:0000256" key="1">
    <source>
        <dbReference type="SAM" id="Phobius"/>
    </source>
</evidence>
<gene>
    <name evidence="2" type="ORF">DS745_19900</name>
</gene>
<dbReference type="AlphaFoldDB" id="A0A4Q0VQ13"/>
<keyword evidence="3" id="KW-1185">Reference proteome</keyword>
<name>A0A4Q0VQ13_9BACI</name>
<keyword evidence="1" id="KW-1133">Transmembrane helix</keyword>
<dbReference type="OrthoDB" id="2963896at2"/>
<sequence length="557" mass="65023">MSKKWNFSDLNQVRWSEQRKQAVHYKIMEDIDKLDRKRGRKHIMAYLTSCALFLVVLFGAYQLFLNEEQNPVVGEDEKLVVDENKEEINIQEKTLKVNDDYKTLRYHGTISSSEDYYEVAMTDNDVMYFIPVSTRATIDILQQVNFEYDFNQNHRIAYGLQFARSDIPLESYEIKDGHLHLYFQKKDLMNLRGSTGASMGIFSIHTFARNFSDQVTHYTAYGDGEPFLHEGEGFDLINVPLDTSMMYFPMKTHRGIFLQQQYNYQLETIETVLGRLFAVHKLAVTDEEIDLSMISLEKIEERDTMTVFRLAGDLNEAVNKNDIEKVSLKNLIIHGVGANAREQLDHDQVQIYLNDELLFEGNLSHIRINDIDDIIYRKTESTIRATLIPKASAALTHLEHEAWELLMRFIHPDKGLLFSPFANVDKEQDVKFTREEVAAFATDEKTYIFGHHFAMDNYEYEYTPKDFVKSIFINFEYQNLIEEKVPYQIVTFNQEYKSSGGIINNIPEAYPEGRYVEFFAPAPSDNEVLWQALRFVFEEGEDKQWYLVAIVRDVHSP</sequence>
<proteinExistence type="predicted"/>
<dbReference type="Proteomes" id="UP000290649">
    <property type="component" value="Unassembled WGS sequence"/>
</dbReference>
<feature type="transmembrane region" description="Helical" evidence="1">
    <location>
        <begin position="43"/>
        <end position="64"/>
    </location>
</feature>
<keyword evidence="1" id="KW-0812">Transmembrane</keyword>
<protein>
    <submittedName>
        <fullName evidence="2">Uncharacterized protein</fullName>
    </submittedName>
</protein>